<dbReference type="AlphaFoldDB" id="A0A224XSW5"/>
<feature type="transmembrane region" description="Helical" evidence="1">
    <location>
        <begin position="6"/>
        <end position="23"/>
    </location>
</feature>
<keyword evidence="1" id="KW-1133">Transmembrane helix</keyword>
<keyword evidence="1" id="KW-0812">Transmembrane</keyword>
<proteinExistence type="predicted"/>
<sequence>MSVFFGTVSGVGIFFVGISLLISRSSSSSFMLISSISVTVGNSITESISPKLLASFGDINLSLSILSATKLIDCLQCLA</sequence>
<accession>A0A224XSW5</accession>
<dbReference type="EMBL" id="GFTR01000799">
    <property type="protein sequence ID" value="JAW15627.1"/>
    <property type="molecule type" value="Transcribed_RNA"/>
</dbReference>
<evidence type="ECO:0000256" key="1">
    <source>
        <dbReference type="SAM" id="Phobius"/>
    </source>
</evidence>
<protein>
    <submittedName>
        <fullName evidence="2">Putative secreted protein</fullName>
    </submittedName>
</protein>
<name>A0A224XSW5_9HEMI</name>
<keyword evidence="1" id="KW-0472">Membrane</keyword>
<evidence type="ECO:0000313" key="2">
    <source>
        <dbReference type="EMBL" id="JAW15627.1"/>
    </source>
</evidence>
<organism evidence="2">
    <name type="scientific">Panstrongylus lignarius</name>
    <dbReference type="NCBI Taxonomy" id="156445"/>
    <lineage>
        <taxon>Eukaryota</taxon>
        <taxon>Metazoa</taxon>
        <taxon>Ecdysozoa</taxon>
        <taxon>Arthropoda</taxon>
        <taxon>Hexapoda</taxon>
        <taxon>Insecta</taxon>
        <taxon>Pterygota</taxon>
        <taxon>Neoptera</taxon>
        <taxon>Paraneoptera</taxon>
        <taxon>Hemiptera</taxon>
        <taxon>Heteroptera</taxon>
        <taxon>Panheteroptera</taxon>
        <taxon>Cimicomorpha</taxon>
        <taxon>Reduviidae</taxon>
        <taxon>Triatominae</taxon>
        <taxon>Panstrongylus</taxon>
    </lineage>
</organism>
<reference evidence="2" key="1">
    <citation type="journal article" date="2018" name="PLoS Negl. Trop. Dis.">
        <title>An insight into the salivary gland and fat body transcriptome of Panstrongylus lignarius (Hemiptera: Heteroptera), the main vector of Chagas disease in Peru.</title>
        <authorList>
            <person name="Nevoa J.C."/>
            <person name="Mendes M.T."/>
            <person name="da Silva M.V."/>
            <person name="Soares S.C."/>
            <person name="Oliveira C.J.F."/>
            <person name="Ribeiro J.M.C."/>
        </authorList>
    </citation>
    <scope>NUCLEOTIDE SEQUENCE</scope>
</reference>